<feature type="compositionally biased region" description="Basic residues" evidence="1">
    <location>
        <begin position="16"/>
        <end position="26"/>
    </location>
</feature>
<feature type="compositionally biased region" description="Polar residues" evidence="1">
    <location>
        <begin position="394"/>
        <end position="405"/>
    </location>
</feature>
<dbReference type="Proteomes" id="UP001164743">
    <property type="component" value="Chromosome 2A"/>
</dbReference>
<feature type="region of interest" description="Disordered" evidence="1">
    <location>
        <begin position="1"/>
        <end position="52"/>
    </location>
</feature>
<gene>
    <name evidence="2" type="ORF">PtA15_2A849</name>
</gene>
<evidence type="ECO:0000313" key="3">
    <source>
        <dbReference type="Proteomes" id="UP001164743"/>
    </source>
</evidence>
<sequence>MPSGKSSSNSSSNHPGSKHSHSKPSKHHEDKKSGHRRHSHGKLVPTSHSGGKIELAEHTGSISHRYQKSESKDDHRQELYQLDEGSQIWRTSDGTVMYWEVHKLSYEELSEAIWNWAERGLEPTQKLYMASLRPPHAGHRSGLLDFFCSHRQKLVRDHIQRIYSDLYLILRTWTELKQYLEQLSEKNVPQESSQTLQKIENRLTFHLMVALREYGGLPLDAKHPDKPSWPSSGDKNLKTTRLEPAALASTSNSTFTPSIHSEKSSERGKNTDSKAICCHCHQILDHKETEETLKHSTKLSIPASASTRKEESSNSRSQTSRSSSRKADNHRGQSKSRKGDEPRSKSRSRKERENKPEAKDFEGKDPSSSTREAAKKNVNSNRSRHSEEKKSYDSDNSSLISFDSTQFSNAFGMIFHHR</sequence>
<feature type="region of interest" description="Disordered" evidence="1">
    <location>
        <begin position="245"/>
        <end position="272"/>
    </location>
</feature>
<organism evidence="2 3">
    <name type="scientific">Puccinia triticina</name>
    <dbReference type="NCBI Taxonomy" id="208348"/>
    <lineage>
        <taxon>Eukaryota</taxon>
        <taxon>Fungi</taxon>
        <taxon>Dikarya</taxon>
        <taxon>Basidiomycota</taxon>
        <taxon>Pucciniomycotina</taxon>
        <taxon>Pucciniomycetes</taxon>
        <taxon>Pucciniales</taxon>
        <taxon>Pucciniaceae</taxon>
        <taxon>Puccinia</taxon>
    </lineage>
</organism>
<name>A0ABY7CF22_9BASI</name>
<feature type="compositionally biased region" description="Polar residues" evidence="1">
    <location>
        <begin position="248"/>
        <end position="259"/>
    </location>
</feature>
<dbReference type="EMBL" id="CP110422">
    <property type="protein sequence ID" value="WAQ82532.1"/>
    <property type="molecule type" value="Genomic_DNA"/>
</dbReference>
<reference evidence="2" key="1">
    <citation type="submission" date="2022-10" db="EMBL/GenBank/DDBJ databases">
        <title>Puccinia triticina Genome sequencing and assembly.</title>
        <authorList>
            <person name="Li C."/>
        </authorList>
    </citation>
    <scope>NUCLEOTIDE SEQUENCE</scope>
    <source>
        <strain evidence="2">Pt15</strain>
    </source>
</reference>
<protein>
    <submittedName>
        <fullName evidence="2">Uncharacterized protein</fullName>
    </submittedName>
</protein>
<feature type="region of interest" description="Disordered" evidence="1">
    <location>
        <begin position="290"/>
        <end position="405"/>
    </location>
</feature>
<feature type="compositionally biased region" description="Low complexity" evidence="1">
    <location>
        <begin position="1"/>
        <end position="15"/>
    </location>
</feature>
<feature type="compositionally biased region" description="Polar residues" evidence="1">
    <location>
        <begin position="366"/>
        <end position="381"/>
    </location>
</feature>
<feature type="compositionally biased region" description="Basic and acidic residues" evidence="1">
    <location>
        <begin position="384"/>
        <end position="393"/>
    </location>
</feature>
<keyword evidence="3" id="KW-1185">Reference proteome</keyword>
<accession>A0ABY7CF22</accession>
<dbReference type="GeneID" id="77807806"/>
<dbReference type="RefSeq" id="XP_053018087.1">
    <property type="nucleotide sequence ID" value="XM_053166911.1"/>
</dbReference>
<feature type="compositionally biased region" description="Basic and acidic residues" evidence="1">
    <location>
        <begin position="260"/>
        <end position="272"/>
    </location>
</feature>
<feature type="compositionally biased region" description="Basic and acidic residues" evidence="1">
    <location>
        <begin position="325"/>
        <end position="365"/>
    </location>
</feature>
<evidence type="ECO:0000256" key="1">
    <source>
        <dbReference type="SAM" id="MobiDB-lite"/>
    </source>
</evidence>
<evidence type="ECO:0000313" key="2">
    <source>
        <dbReference type="EMBL" id="WAQ82532.1"/>
    </source>
</evidence>
<proteinExistence type="predicted"/>